<dbReference type="InterPro" id="IPR035902">
    <property type="entry name" value="Nuc_phospho_transferase"/>
</dbReference>
<dbReference type="FunFam" id="3.40.1030.10:FF:000002">
    <property type="entry name" value="Anthranilate phosphoribosyltransferase"/>
    <property type="match status" value="1"/>
</dbReference>
<keyword evidence="3" id="KW-0028">Amino-acid biosynthesis</keyword>
<proteinExistence type="inferred from homology"/>
<evidence type="ECO:0000256" key="2">
    <source>
        <dbReference type="ARBA" id="ARBA00011948"/>
    </source>
</evidence>
<dbReference type="GO" id="GO:0004048">
    <property type="term" value="F:anthranilate phosphoribosyltransferase activity"/>
    <property type="evidence" value="ECO:0007669"/>
    <property type="project" value="UniProtKB-EC"/>
</dbReference>
<evidence type="ECO:0000313" key="10">
    <source>
        <dbReference type="EMBL" id="KKN37766.1"/>
    </source>
</evidence>
<keyword evidence="6" id="KW-0822">Tryptophan biosynthesis</keyword>
<dbReference type="Gene3D" id="1.20.970.10">
    <property type="entry name" value="Transferase, Pyrimidine Nucleoside Phosphorylase, Chain C"/>
    <property type="match status" value="1"/>
</dbReference>
<evidence type="ECO:0000256" key="7">
    <source>
        <dbReference type="ARBA" id="ARBA00023141"/>
    </source>
</evidence>
<protein>
    <recommendedName>
        <fullName evidence="2">anthranilate phosphoribosyltransferase</fullName>
        <ecNumber evidence="2">2.4.2.18</ecNumber>
    </recommendedName>
</protein>
<evidence type="ECO:0000256" key="5">
    <source>
        <dbReference type="ARBA" id="ARBA00022679"/>
    </source>
</evidence>
<dbReference type="Pfam" id="PF02885">
    <property type="entry name" value="Glycos_trans_3N"/>
    <property type="match status" value="1"/>
</dbReference>
<dbReference type="NCBIfam" id="TIGR01245">
    <property type="entry name" value="trpD"/>
    <property type="match status" value="1"/>
</dbReference>
<gene>
    <name evidence="10" type="ORF">LCGC14_0760190</name>
</gene>
<reference evidence="10" key="1">
    <citation type="journal article" date="2015" name="Nature">
        <title>Complex archaea that bridge the gap between prokaryotes and eukaryotes.</title>
        <authorList>
            <person name="Spang A."/>
            <person name="Saw J.H."/>
            <person name="Jorgensen S.L."/>
            <person name="Zaremba-Niedzwiedzka K."/>
            <person name="Martijn J."/>
            <person name="Lind A.E."/>
            <person name="van Eijk R."/>
            <person name="Schleper C."/>
            <person name="Guy L."/>
            <person name="Ettema T.J."/>
        </authorList>
    </citation>
    <scope>NUCLEOTIDE SEQUENCE</scope>
</reference>
<comment type="pathway">
    <text evidence="1">Amino-acid biosynthesis; L-tryptophan biosynthesis; L-tryptophan from chorismate: step 2/5.</text>
</comment>
<dbReference type="SUPFAM" id="SSF52418">
    <property type="entry name" value="Nucleoside phosphorylase/phosphoribosyltransferase catalytic domain"/>
    <property type="match status" value="1"/>
</dbReference>
<name>A0A0F9SLM5_9ZZZZ</name>
<dbReference type="GO" id="GO:0000162">
    <property type="term" value="P:L-tryptophan biosynthetic process"/>
    <property type="evidence" value="ECO:0007669"/>
    <property type="project" value="UniProtKB-KW"/>
</dbReference>
<dbReference type="SUPFAM" id="SSF47648">
    <property type="entry name" value="Nucleoside phosphorylase/phosphoribosyltransferase N-terminal domain"/>
    <property type="match status" value="1"/>
</dbReference>
<dbReference type="GO" id="GO:0005829">
    <property type="term" value="C:cytosol"/>
    <property type="evidence" value="ECO:0007669"/>
    <property type="project" value="TreeGrafter"/>
</dbReference>
<evidence type="ECO:0000259" key="8">
    <source>
        <dbReference type="Pfam" id="PF00591"/>
    </source>
</evidence>
<feature type="domain" description="Glycosyl transferase family 3 N-terminal" evidence="9">
    <location>
        <begin position="4"/>
        <end position="65"/>
    </location>
</feature>
<dbReference type="Gene3D" id="3.40.1030.10">
    <property type="entry name" value="Nucleoside phosphorylase/phosphoribosyltransferase catalytic domain"/>
    <property type="match status" value="1"/>
</dbReference>
<dbReference type="EC" id="2.4.2.18" evidence="2"/>
<dbReference type="AlphaFoldDB" id="A0A0F9SLM5"/>
<feature type="domain" description="Glycosyl transferase family 3" evidence="8">
    <location>
        <begin position="74"/>
        <end position="324"/>
    </location>
</feature>
<dbReference type="PANTHER" id="PTHR43285:SF2">
    <property type="entry name" value="ANTHRANILATE PHOSPHORIBOSYLTRANSFERASE"/>
    <property type="match status" value="1"/>
</dbReference>
<dbReference type="PANTHER" id="PTHR43285">
    <property type="entry name" value="ANTHRANILATE PHOSPHORIBOSYLTRANSFERASE"/>
    <property type="match status" value="1"/>
</dbReference>
<evidence type="ECO:0000256" key="3">
    <source>
        <dbReference type="ARBA" id="ARBA00022605"/>
    </source>
</evidence>
<accession>A0A0F9SLM5</accession>
<dbReference type="InterPro" id="IPR036320">
    <property type="entry name" value="Glycosyl_Trfase_fam3_N_dom_sf"/>
</dbReference>
<evidence type="ECO:0000256" key="4">
    <source>
        <dbReference type="ARBA" id="ARBA00022676"/>
    </source>
</evidence>
<organism evidence="10">
    <name type="scientific">marine sediment metagenome</name>
    <dbReference type="NCBI Taxonomy" id="412755"/>
    <lineage>
        <taxon>unclassified sequences</taxon>
        <taxon>metagenomes</taxon>
        <taxon>ecological metagenomes</taxon>
    </lineage>
</organism>
<comment type="caution">
    <text evidence="10">The sequence shown here is derived from an EMBL/GenBank/DDBJ whole genome shotgun (WGS) entry which is preliminary data.</text>
</comment>
<keyword evidence="5" id="KW-0808">Transferase</keyword>
<sequence length="336" mass="35399">MITEAINNVVEGNDLSTGDAESAMTQIMEGKATDAQIGSFLTALRLKGETIDEISAFASIMRDKASAIKPKVEPLLDTCGTGGDKSSTFNISTTVAFVLAAGGVGVAKHGNRSVSSCCGSADVLEALGVKIDQTPEQVEKCIEDIGIGFMFAPGFHKAMKYAIGPRKEIAIRTVFNILGPLTNPAGAGYQLLGVYDPKLCTSLSRVLKKLGSKAAMVVHGEGLDEVATTGRTMISELKADGTVEDYEITPEGFGFKTSSLDELTSESVEENSRITKDILSGSEGPKTDIVILNSACALKVSQKVSSIEEGVEMARDIINSGKALEKLDELVKHSNA</sequence>
<dbReference type="HAMAP" id="MF_00211">
    <property type="entry name" value="TrpD"/>
    <property type="match status" value="1"/>
</dbReference>
<dbReference type="InterPro" id="IPR005940">
    <property type="entry name" value="Anthranilate_Pribosyl_Tfrase"/>
</dbReference>
<evidence type="ECO:0000256" key="6">
    <source>
        <dbReference type="ARBA" id="ARBA00022822"/>
    </source>
</evidence>
<keyword evidence="4" id="KW-0328">Glycosyltransferase</keyword>
<evidence type="ECO:0000256" key="1">
    <source>
        <dbReference type="ARBA" id="ARBA00004907"/>
    </source>
</evidence>
<keyword evidence="7" id="KW-0057">Aromatic amino acid biosynthesis</keyword>
<dbReference type="Pfam" id="PF00591">
    <property type="entry name" value="Glycos_transf_3"/>
    <property type="match status" value="1"/>
</dbReference>
<dbReference type="InterPro" id="IPR000312">
    <property type="entry name" value="Glycosyl_Trfase_fam3"/>
</dbReference>
<evidence type="ECO:0000259" key="9">
    <source>
        <dbReference type="Pfam" id="PF02885"/>
    </source>
</evidence>
<dbReference type="EMBL" id="LAZR01001872">
    <property type="protein sequence ID" value="KKN37766.1"/>
    <property type="molecule type" value="Genomic_DNA"/>
</dbReference>
<dbReference type="InterPro" id="IPR017459">
    <property type="entry name" value="Glycosyl_Trfase_fam3_N_dom"/>
</dbReference>